<feature type="compositionally biased region" description="Low complexity" evidence="1">
    <location>
        <begin position="281"/>
        <end position="295"/>
    </location>
</feature>
<evidence type="ECO:0000256" key="1">
    <source>
        <dbReference type="SAM" id="MobiDB-lite"/>
    </source>
</evidence>
<gene>
    <name evidence="2" type="ORF">SNAT2548_LOCUS33243</name>
</gene>
<protein>
    <submittedName>
        <fullName evidence="2">Uncharacterized protein</fullName>
    </submittedName>
</protein>
<accession>A0A812UK78</accession>
<name>A0A812UK78_9DINO</name>
<evidence type="ECO:0000313" key="3">
    <source>
        <dbReference type="Proteomes" id="UP000604046"/>
    </source>
</evidence>
<keyword evidence="3" id="KW-1185">Reference proteome</keyword>
<proteinExistence type="predicted"/>
<feature type="compositionally biased region" description="Basic and acidic residues" evidence="1">
    <location>
        <begin position="1"/>
        <end position="10"/>
    </location>
</feature>
<sequence length="373" mass="41139">MSREHEEWKKQQQKLGKKPWQALNEEMTAMIRAKGGPEAVNVSVYGAKLNTLFKGDTFTATFRASDALVAKLRECSGVDGVAFRRTSFGNTEQYDKEEVEESKVPFPHSVPLDTALEQLKQLPGHKGLYFKRDGHSLIARVPKSSEDAAWKLIASRTVPGKSMYEIDQLPRSLAAEDLVSLLQKEVHWDTEVVRVKTCGTKQSPWKKALVRATTEPAHTFLQIQGRISTIRPYAKDGPKPTSAASEVQKPKDFAQLAQERTGLGQQSFYSIIKKAPTVAHAPAASQPTPTPASTAMDTSSPPEPLGVESLQKAIVSSVMQALTAQVTTMVGQIQDSLMKKYEQDQASIHATMQQQIEQLTLDTLQRKAARTQG</sequence>
<organism evidence="2 3">
    <name type="scientific">Symbiodinium natans</name>
    <dbReference type="NCBI Taxonomy" id="878477"/>
    <lineage>
        <taxon>Eukaryota</taxon>
        <taxon>Sar</taxon>
        <taxon>Alveolata</taxon>
        <taxon>Dinophyceae</taxon>
        <taxon>Suessiales</taxon>
        <taxon>Symbiodiniaceae</taxon>
        <taxon>Symbiodinium</taxon>
    </lineage>
</organism>
<dbReference type="EMBL" id="CAJNDS010002746">
    <property type="protein sequence ID" value="CAE7582707.1"/>
    <property type="molecule type" value="Genomic_DNA"/>
</dbReference>
<feature type="region of interest" description="Disordered" evidence="1">
    <location>
        <begin position="281"/>
        <end position="304"/>
    </location>
</feature>
<comment type="caution">
    <text evidence="2">The sequence shown here is derived from an EMBL/GenBank/DDBJ whole genome shotgun (WGS) entry which is preliminary data.</text>
</comment>
<evidence type="ECO:0000313" key="2">
    <source>
        <dbReference type="EMBL" id="CAE7582707.1"/>
    </source>
</evidence>
<dbReference type="AlphaFoldDB" id="A0A812UK78"/>
<dbReference type="Proteomes" id="UP000604046">
    <property type="component" value="Unassembled WGS sequence"/>
</dbReference>
<feature type="region of interest" description="Disordered" evidence="1">
    <location>
        <begin position="1"/>
        <end position="20"/>
    </location>
</feature>
<reference evidence="2" key="1">
    <citation type="submission" date="2021-02" db="EMBL/GenBank/DDBJ databases">
        <authorList>
            <person name="Dougan E. K."/>
            <person name="Rhodes N."/>
            <person name="Thang M."/>
            <person name="Chan C."/>
        </authorList>
    </citation>
    <scope>NUCLEOTIDE SEQUENCE</scope>
</reference>